<evidence type="ECO:0000313" key="5">
    <source>
        <dbReference type="EMBL" id="EFC35647.1"/>
    </source>
</evidence>
<evidence type="ECO:0000256" key="3">
    <source>
        <dbReference type="SAM" id="MobiDB-lite"/>
    </source>
</evidence>
<organism evidence="6">
    <name type="scientific">Naegleria gruberi</name>
    <name type="common">Amoeba</name>
    <dbReference type="NCBI Taxonomy" id="5762"/>
    <lineage>
        <taxon>Eukaryota</taxon>
        <taxon>Discoba</taxon>
        <taxon>Heterolobosea</taxon>
        <taxon>Tetramitia</taxon>
        <taxon>Eutetramitia</taxon>
        <taxon>Vahlkampfiidae</taxon>
        <taxon>Naegleria</taxon>
    </lineage>
</organism>
<feature type="region of interest" description="Disordered" evidence="3">
    <location>
        <begin position="39"/>
        <end position="84"/>
    </location>
</feature>
<dbReference type="Pfam" id="PF00011">
    <property type="entry name" value="HSP20"/>
    <property type="match status" value="1"/>
</dbReference>
<dbReference type="Gene3D" id="2.60.40.790">
    <property type="match status" value="1"/>
</dbReference>
<evidence type="ECO:0000259" key="4">
    <source>
        <dbReference type="PROSITE" id="PS01031"/>
    </source>
</evidence>
<dbReference type="EMBL" id="GG739091">
    <property type="protein sequence ID" value="EFC35647.1"/>
    <property type="molecule type" value="Genomic_DNA"/>
</dbReference>
<dbReference type="CDD" id="cd06464">
    <property type="entry name" value="ACD_sHsps-like"/>
    <property type="match status" value="1"/>
</dbReference>
<feature type="region of interest" description="Disordered" evidence="3">
    <location>
        <begin position="162"/>
        <end position="196"/>
    </location>
</feature>
<protein>
    <submittedName>
        <fullName evidence="5">Predicted protein</fullName>
    </submittedName>
</protein>
<dbReference type="SUPFAM" id="SSF49764">
    <property type="entry name" value="HSP20-like chaperones"/>
    <property type="match status" value="1"/>
</dbReference>
<name>D2W5K4_NAEGR</name>
<dbReference type="InParanoid" id="D2W5K4"/>
<comment type="similarity">
    <text evidence="1 2">Belongs to the small heat shock protein (HSP20) family.</text>
</comment>
<dbReference type="KEGG" id="ngr:NAEGRDRAFT_76695"/>
<evidence type="ECO:0000256" key="1">
    <source>
        <dbReference type="PROSITE-ProRule" id="PRU00285"/>
    </source>
</evidence>
<keyword evidence="6" id="KW-1185">Reference proteome</keyword>
<dbReference type="AlphaFoldDB" id="D2W5K4"/>
<reference evidence="5 6" key="1">
    <citation type="journal article" date="2010" name="Cell">
        <title>The genome of Naegleria gruberi illuminates early eukaryotic versatility.</title>
        <authorList>
            <person name="Fritz-Laylin L.K."/>
            <person name="Prochnik S.E."/>
            <person name="Ginger M.L."/>
            <person name="Dacks J.B."/>
            <person name="Carpenter M.L."/>
            <person name="Field M.C."/>
            <person name="Kuo A."/>
            <person name="Paredez A."/>
            <person name="Chapman J."/>
            <person name="Pham J."/>
            <person name="Shu S."/>
            <person name="Neupane R."/>
            <person name="Cipriano M."/>
            <person name="Mancuso J."/>
            <person name="Tu H."/>
            <person name="Salamov A."/>
            <person name="Lindquist E."/>
            <person name="Shapiro H."/>
            <person name="Lucas S."/>
            <person name="Grigoriev I.V."/>
            <person name="Cande W.Z."/>
            <person name="Fulton C."/>
            <person name="Rokhsar D.S."/>
            <person name="Dawson S.C."/>
        </authorList>
    </citation>
    <scope>NUCLEOTIDE SEQUENCE [LARGE SCALE GENOMIC DNA]</scope>
    <source>
        <strain evidence="5 6">NEG-M</strain>
    </source>
</reference>
<evidence type="ECO:0000313" key="6">
    <source>
        <dbReference type="Proteomes" id="UP000006671"/>
    </source>
</evidence>
<dbReference type="GeneID" id="8860344"/>
<feature type="domain" description="SHSP" evidence="4">
    <location>
        <begin position="189"/>
        <end position="302"/>
    </location>
</feature>
<feature type="compositionally biased region" description="Polar residues" evidence="3">
    <location>
        <begin position="58"/>
        <end position="70"/>
    </location>
</feature>
<dbReference type="Proteomes" id="UP000006671">
    <property type="component" value="Unassembled WGS sequence"/>
</dbReference>
<feature type="compositionally biased region" description="Low complexity" evidence="3">
    <location>
        <begin position="165"/>
        <end position="182"/>
    </location>
</feature>
<dbReference type="InterPro" id="IPR002068">
    <property type="entry name" value="A-crystallin/Hsp20_dom"/>
</dbReference>
<accession>D2W5K4</accession>
<evidence type="ECO:0000256" key="2">
    <source>
        <dbReference type="RuleBase" id="RU003616"/>
    </source>
</evidence>
<gene>
    <name evidence="5" type="ORF">NAEGRDRAFT_76695</name>
</gene>
<dbReference type="OrthoDB" id="1431247at2759"/>
<sequence>MMKINQQQFKTTVIISSLLAVLFIVYCLDISLITAEEEVRVEKEGQSTTPLPDHDQSGKYSSSSNPQLNIKTEKSKKLSRKKSKKNIWKKLMKGLNQGYQNDWFDNQWFQSSPFSNFDESFNSMRRRMNNMMRRSNMLPSLFDDHQWWEDYTNSFNSMNNNAQKSISSSSSSSSESSSMSETSTDKPLRRRGPISSVIRTINQDGKNELSLDINNIPRDVFEKKDIEVKIKENSLGDLITISAEKKTENGHFQFSKSFRFPKGSLDLDKVKATLSDEGTLSVKIPRIDEPEIKERVKEISIE</sequence>
<dbReference type="InterPro" id="IPR008978">
    <property type="entry name" value="HSP20-like_chaperone"/>
</dbReference>
<dbReference type="RefSeq" id="XP_002668391.1">
    <property type="nucleotide sequence ID" value="XM_002668345.1"/>
</dbReference>
<proteinExistence type="inferred from homology"/>
<dbReference type="PROSITE" id="PS01031">
    <property type="entry name" value="SHSP"/>
    <property type="match status" value="1"/>
</dbReference>
<dbReference type="OMA" id="DWSNTIN"/>
<dbReference type="VEuPathDB" id="AmoebaDB:NAEGRDRAFT_76695"/>